<comment type="subcellular location">
    <subcellularLocation>
        <location evidence="1">Cell membrane</location>
        <topology evidence="1">Multi-pass membrane protein</topology>
    </subcellularLocation>
</comment>
<evidence type="ECO:0000256" key="3">
    <source>
        <dbReference type="ARBA" id="ARBA00011131"/>
    </source>
</evidence>
<evidence type="ECO:0000313" key="12">
    <source>
        <dbReference type="EMBL" id="ACL75229.1"/>
    </source>
</evidence>
<dbReference type="eggNOG" id="COG4591">
    <property type="taxonomic scope" value="Bacteria"/>
</dbReference>
<dbReference type="GO" id="GO:0005886">
    <property type="term" value="C:plasma membrane"/>
    <property type="evidence" value="ECO:0007669"/>
    <property type="project" value="UniProtKB-SubCell"/>
</dbReference>
<evidence type="ECO:0000256" key="1">
    <source>
        <dbReference type="ARBA" id="ARBA00004651"/>
    </source>
</evidence>
<feature type="transmembrane region" description="Helical" evidence="10">
    <location>
        <begin position="397"/>
        <end position="421"/>
    </location>
</feature>
<evidence type="ECO:0000256" key="6">
    <source>
        <dbReference type="ARBA" id="ARBA00022692"/>
    </source>
</evidence>
<name>B8I8J6_RUMCH</name>
<dbReference type="PANTHER" id="PTHR43738">
    <property type="entry name" value="ABC TRANSPORTER, MEMBRANE PROTEIN"/>
    <property type="match status" value="1"/>
</dbReference>
<evidence type="ECO:0000256" key="10">
    <source>
        <dbReference type="SAM" id="Phobius"/>
    </source>
</evidence>
<dbReference type="STRING" id="394503.Ccel_0857"/>
<evidence type="ECO:0000256" key="2">
    <source>
        <dbReference type="ARBA" id="ARBA00008697"/>
    </source>
</evidence>
<evidence type="ECO:0000256" key="7">
    <source>
        <dbReference type="ARBA" id="ARBA00022989"/>
    </source>
</evidence>
<comment type="function">
    <text evidence="9">Part of the ABC transporter complex hrt involved in hemin import. Responsible for the translocation of the substrate across the membrane.</text>
</comment>
<keyword evidence="8 10" id="KW-0472">Membrane</keyword>
<keyword evidence="13" id="KW-1185">Reference proteome</keyword>
<keyword evidence="7 10" id="KW-1133">Transmembrane helix</keyword>
<dbReference type="InterPro" id="IPR003838">
    <property type="entry name" value="ABC3_permease_C"/>
</dbReference>
<feature type="transmembrane region" description="Helical" evidence="10">
    <location>
        <begin position="339"/>
        <end position="365"/>
    </location>
</feature>
<evidence type="ECO:0000256" key="4">
    <source>
        <dbReference type="ARBA" id="ARBA00016962"/>
    </source>
</evidence>
<reference evidence="12 13" key="1">
    <citation type="submission" date="2009-01" db="EMBL/GenBank/DDBJ databases">
        <title>Complete sequence of Clostridium cellulolyticum H10.</title>
        <authorList>
            <consortium name="US DOE Joint Genome Institute"/>
            <person name="Lucas S."/>
            <person name="Copeland A."/>
            <person name="Lapidus A."/>
            <person name="Glavina del Rio T."/>
            <person name="Dalin E."/>
            <person name="Tice H."/>
            <person name="Bruce D."/>
            <person name="Goodwin L."/>
            <person name="Pitluck S."/>
            <person name="Chertkov O."/>
            <person name="Saunders E."/>
            <person name="Brettin T."/>
            <person name="Detter J.C."/>
            <person name="Han C."/>
            <person name="Larimer F."/>
            <person name="Land M."/>
            <person name="Hauser L."/>
            <person name="Kyrpides N."/>
            <person name="Ivanova N."/>
            <person name="Zhou J."/>
            <person name="Richardson P."/>
        </authorList>
    </citation>
    <scope>NUCLEOTIDE SEQUENCE [LARGE SCALE GENOMIC DNA]</scope>
    <source>
        <strain evidence="13">ATCC 35319 / DSM 5812 / JCM 6584 / H10</strain>
    </source>
</reference>
<protein>
    <recommendedName>
        <fullName evidence="4">Putative hemin transport system permease protein HrtB</fullName>
    </recommendedName>
</protein>
<evidence type="ECO:0000256" key="5">
    <source>
        <dbReference type="ARBA" id="ARBA00022475"/>
    </source>
</evidence>
<dbReference type="RefSeq" id="WP_015924389.1">
    <property type="nucleotide sequence ID" value="NC_011898.1"/>
</dbReference>
<evidence type="ECO:0000256" key="9">
    <source>
        <dbReference type="ARBA" id="ARBA00024973"/>
    </source>
</evidence>
<dbReference type="EMBL" id="CP001348">
    <property type="protein sequence ID" value="ACL75229.1"/>
    <property type="molecule type" value="Genomic_DNA"/>
</dbReference>
<dbReference type="PANTHER" id="PTHR43738:SF2">
    <property type="entry name" value="ABC TRANSPORTER PERMEASE"/>
    <property type="match status" value="1"/>
</dbReference>
<dbReference type="Pfam" id="PF02687">
    <property type="entry name" value="FtsX"/>
    <property type="match status" value="1"/>
</dbReference>
<dbReference type="HOGENOM" id="CLU_595434_0_0_9"/>
<dbReference type="AlphaFoldDB" id="B8I8J6"/>
<keyword evidence="6 10" id="KW-0812">Transmembrane</keyword>
<dbReference type="InterPro" id="IPR051125">
    <property type="entry name" value="ABC-4/HrtB_transporter"/>
</dbReference>
<feature type="transmembrane region" description="Helical" evidence="10">
    <location>
        <begin position="20"/>
        <end position="40"/>
    </location>
</feature>
<keyword evidence="5" id="KW-1003">Cell membrane</keyword>
<comment type="subunit">
    <text evidence="3">The complex is composed of two ATP-binding proteins (HrtA), two transmembrane proteins (HrtB) and a solute-binding protein.</text>
</comment>
<dbReference type="OrthoDB" id="9793166at2"/>
<comment type="similarity">
    <text evidence="2">Belongs to the ABC-4 integral membrane protein family. HrtB subfamily.</text>
</comment>
<feature type="transmembrane region" description="Helical" evidence="10">
    <location>
        <begin position="297"/>
        <end position="318"/>
    </location>
</feature>
<accession>B8I8J6</accession>
<evidence type="ECO:0000259" key="11">
    <source>
        <dbReference type="Pfam" id="PF02687"/>
    </source>
</evidence>
<proteinExistence type="inferred from homology"/>
<organism evidence="12 13">
    <name type="scientific">Ruminiclostridium cellulolyticum (strain ATCC 35319 / DSM 5812 / JCM 6584 / H10)</name>
    <name type="common">Clostridium cellulolyticum</name>
    <dbReference type="NCBI Taxonomy" id="394503"/>
    <lineage>
        <taxon>Bacteria</taxon>
        <taxon>Bacillati</taxon>
        <taxon>Bacillota</taxon>
        <taxon>Clostridia</taxon>
        <taxon>Eubacteriales</taxon>
        <taxon>Oscillospiraceae</taxon>
        <taxon>Ruminiclostridium</taxon>
    </lineage>
</organism>
<feature type="domain" description="ABC3 transporter permease C-terminal" evidence="11">
    <location>
        <begin position="297"/>
        <end position="423"/>
    </location>
</feature>
<evidence type="ECO:0000256" key="8">
    <source>
        <dbReference type="ARBA" id="ARBA00023136"/>
    </source>
</evidence>
<sequence length="459" mass="51297" precursor="true">MGIIAKIALRNIFANRRRSILIGIVIFICAFLILVSNSMANGVEFQVLKGYKNIQCAHVIVGWENLKKVNSSDATRLLFLTSNPSFELTKDAENQRAINTLNEFLEKNKDKVDGYYPSIRRSISILYNGGEVQDSQFSLYGLNAKSSKLMIDSKAMSMYKGELLSEDPNAICISKQKAEEDKLNLGDKVTLESINPDGSRGTLDCTIKGIYANGAGWDNMYLFINEDTAKQLMKYKDGYFDLGRISLKNESDASEFAKDLDAALIKDGSKVLRAESYLQASKLYPTMSKSLKGLCNLFILIFLVVISIGLRSSIRMNLFERMREFGTLRAIGYSRRQCFSIIFLEVFFLSIIALSIACGIAAVLVNMLGKSGVYLGTGPLSYFGGERLYPSMKPMDISTTFGIITLFTLLSTVSPALKLCYQNITNIMVKNMKKVKVWRTMFFGEKHSKVKYDGLNKAV</sequence>
<dbReference type="Proteomes" id="UP000001349">
    <property type="component" value="Chromosome"/>
</dbReference>
<gene>
    <name evidence="12" type="ordered locus">Ccel_0857</name>
</gene>
<dbReference type="KEGG" id="cce:Ccel_0857"/>
<evidence type="ECO:0000313" key="13">
    <source>
        <dbReference type="Proteomes" id="UP000001349"/>
    </source>
</evidence>